<dbReference type="PROSITE" id="PS51186">
    <property type="entry name" value="GNAT"/>
    <property type="match status" value="1"/>
</dbReference>
<dbReference type="GO" id="GO:0016747">
    <property type="term" value="F:acyltransferase activity, transferring groups other than amino-acyl groups"/>
    <property type="evidence" value="ECO:0007669"/>
    <property type="project" value="InterPro"/>
</dbReference>
<dbReference type="InterPro" id="IPR052729">
    <property type="entry name" value="Acyl/Acetyltrans_Enzymes"/>
</dbReference>
<dbReference type="Gene3D" id="3.40.630.30">
    <property type="match status" value="1"/>
</dbReference>
<dbReference type="Pfam" id="PF18014">
    <property type="entry name" value="Acetyltransf_18"/>
    <property type="match status" value="1"/>
</dbReference>
<dbReference type="RefSeq" id="WP_028480457.1">
    <property type="nucleotide sequence ID" value="NZ_LVVZ01000014.1"/>
</dbReference>
<dbReference type="Gene3D" id="3.40.630.90">
    <property type="match status" value="1"/>
</dbReference>
<dbReference type="PANTHER" id="PTHR47237:SF1">
    <property type="entry name" value="SLL0310 PROTEIN"/>
    <property type="match status" value="1"/>
</dbReference>
<reference evidence="2 3" key="1">
    <citation type="submission" date="2016-03" db="EMBL/GenBank/DDBJ databases">
        <title>Genome sequence of Nesiotobacter sp. nov., a moderately halophilic alphaproteobacterium isolated from the Yellow Sea, China.</title>
        <authorList>
            <person name="Zhang G."/>
            <person name="Zhang R."/>
        </authorList>
    </citation>
    <scope>NUCLEOTIDE SEQUENCE [LARGE SCALE GENOMIC DNA]</scope>
    <source>
        <strain evidence="2 3">WB1-6</strain>
    </source>
</reference>
<evidence type="ECO:0000313" key="2">
    <source>
        <dbReference type="EMBL" id="OKL44534.1"/>
    </source>
</evidence>
<dbReference type="AlphaFoldDB" id="A0A1U7JIL4"/>
<dbReference type="PANTHER" id="PTHR47237">
    <property type="entry name" value="SLL0310 PROTEIN"/>
    <property type="match status" value="1"/>
</dbReference>
<feature type="domain" description="N-acetyltransferase" evidence="1">
    <location>
        <begin position="5"/>
        <end position="139"/>
    </location>
</feature>
<evidence type="ECO:0000259" key="1">
    <source>
        <dbReference type="PROSITE" id="PS51186"/>
    </source>
</evidence>
<keyword evidence="2" id="KW-0808">Transferase</keyword>
<protein>
    <submittedName>
        <fullName evidence="2">GCN5 family acetyltransferase</fullName>
    </submittedName>
</protein>
<proteinExistence type="predicted"/>
<dbReference type="SUPFAM" id="SSF55729">
    <property type="entry name" value="Acyl-CoA N-acyltransferases (Nat)"/>
    <property type="match status" value="1"/>
</dbReference>
<dbReference type="InterPro" id="IPR016181">
    <property type="entry name" value="Acyl_CoA_acyltransferase"/>
</dbReference>
<sequence length="283" mass="31137">MSSANRVTQLTRSDLDTLMDWAEDEGWNPGLDDANAFWAADPSGFWGIKQEGGLIAGISAVKYGGDYGFIGFYICHPDQRGKGLALQVWREALTTVEGRLIGLDSVPEQVSTYRKSGFEPAHRNLRYTGLSVVSVPQDPRLSPIGTGIFPSIAEYDQAFVPTPRPAFLKAWHQPMNRQRFGFCVVEDGSITGCGTIRACREGYKIGPLFAETAETADLLFRALAGSVRGQMVTLDLPEPNTEAEAFAERYELSPVFETERMYHGEAPDLPLSKIFGITTFELG</sequence>
<accession>A0A1U7JIL4</accession>
<dbReference type="EMBL" id="LVVZ01000014">
    <property type="protein sequence ID" value="OKL44534.1"/>
    <property type="molecule type" value="Genomic_DNA"/>
</dbReference>
<keyword evidence="3" id="KW-1185">Reference proteome</keyword>
<name>A0A1U7JIL4_9HYPH</name>
<organism evidence="2 3">
    <name type="scientific">Pseudovibrio exalbescens</name>
    <dbReference type="NCBI Taxonomy" id="197461"/>
    <lineage>
        <taxon>Bacteria</taxon>
        <taxon>Pseudomonadati</taxon>
        <taxon>Pseudomonadota</taxon>
        <taxon>Alphaproteobacteria</taxon>
        <taxon>Hyphomicrobiales</taxon>
        <taxon>Stappiaceae</taxon>
        <taxon>Pseudovibrio</taxon>
    </lineage>
</organism>
<evidence type="ECO:0000313" key="3">
    <source>
        <dbReference type="Proteomes" id="UP000185783"/>
    </source>
</evidence>
<dbReference type="InterPro" id="IPR041496">
    <property type="entry name" value="YitH/HolE_GNAT"/>
</dbReference>
<dbReference type="CDD" id="cd04301">
    <property type="entry name" value="NAT_SF"/>
    <property type="match status" value="1"/>
</dbReference>
<comment type="caution">
    <text evidence="2">The sequence shown here is derived from an EMBL/GenBank/DDBJ whole genome shotgun (WGS) entry which is preliminary data.</text>
</comment>
<gene>
    <name evidence="2" type="ORF">A3843_09125</name>
</gene>
<dbReference type="InterPro" id="IPR000182">
    <property type="entry name" value="GNAT_dom"/>
</dbReference>
<dbReference type="STRING" id="197461.A3843_09125"/>
<dbReference type="Pfam" id="PF00583">
    <property type="entry name" value="Acetyltransf_1"/>
    <property type="match status" value="1"/>
</dbReference>
<dbReference type="Proteomes" id="UP000185783">
    <property type="component" value="Unassembled WGS sequence"/>
</dbReference>